<accession>X1MNK5</accession>
<name>X1MNK5_9ZZZZ</name>
<dbReference type="EMBL" id="BARV01030901">
    <property type="protein sequence ID" value="GAI32903.1"/>
    <property type="molecule type" value="Genomic_DNA"/>
</dbReference>
<dbReference type="AlphaFoldDB" id="X1MNK5"/>
<evidence type="ECO:0000313" key="1">
    <source>
        <dbReference type="EMBL" id="GAI32903.1"/>
    </source>
</evidence>
<sequence>MIRRMKEKIVYSIKLFKGDYKNALKRCRELSKEGYKINLTDVIRGFVSWIANEDLGEKDRKELDKLILTIGKQGNLLRRKQYEKGKKESKTSEVV</sequence>
<gene>
    <name evidence="1" type="ORF">S06H3_48996</name>
</gene>
<proteinExistence type="predicted"/>
<organism evidence="1">
    <name type="scientific">marine sediment metagenome</name>
    <dbReference type="NCBI Taxonomy" id="412755"/>
    <lineage>
        <taxon>unclassified sequences</taxon>
        <taxon>metagenomes</taxon>
        <taxon>ecological metagenomes</taxon>
    </lineage>
</organism>
<comment type="caution">
    <text evidence="1">The sequence shown here is derived from an EMBL/GenBank/DDBJ whole genome shotgun (WGS) entry which is preliminary data.</text>
</comment>
<protein>
    <submittedName>
        <fullName evidence="1">Uncharacterized protein</fullName>
    </submittedName>
</protein>
<reference evidence="1" key="1">
    <citation type="journal article" date="2014" name="Front. Microbiol.">
        <title>High frequency of phylogenetically diverse reductive dehalogenase-homologous genes in deep subseafloor sedimentary metagenomes.</title>
        <authorList>
            <person name="Kawai M."/>
            <person name="Futagami T."/>
            <person name="Toyoda A."/>
            <person name="Takaki Y."/>
            <person name="Nishi S."/>
            <person name="Hori S."/>
            <person name="Arai W."/>
            <person name="Tsubouchi T."/>
            <person name="Morono Y."/>
            <person name="Uchiyama I."/>
            <person name="Ito T."/>
            <person name="Fujiyama A."/>
            <person name="Inagaki F."/>
            <person name="Takami H."/>
        </authorList>
    </citation>
    <scope>NUCLEOTIDE SEQUENCE</scope>
    <source>
        <strain evidence="1">Expedition CK06-06</strain>
    </source>
</reference>